<sequence length="304" mass="31956">MPLRLLLALFLALLLPASAFAYSYGDPNKEDLAESFKEIAAKLEQTPEDWNGAHQAFLSRKNEIALEFGQQTAQTLEANFSQQNKDLVLHNYKAQLVKNIDRRLTNAEQQFDDYAKAKLLLAKGRGTLNVLAPYISDSASKTAFAAFDKALAALGNPGLFGVGTVPSDKNEFLKQTKLIRSTLQPLFPWKGGTASPAGTKTTAGGSSPAGQQTPTSGSLPGQSAVSPAAQAPEQSPGQGEPAAQSSAHSAGGQTDGPTANPAPAGEGAKPAPSKVNPVVTASLMGGLIIVFGSLFWLAKRKKWI</sequence>
<keyword evidence="2" id="KW-1133">Transmembrane helix</keyword>
<dbReference type="AlphaFoldDB" id="A0A9X3TRN4"/>
<reference evidence="4" key="1">
    <citation type="submission" date="2022-12" db="EMBL/GenBank/DDBJ databases">
        <title>Draft genome sequence of the thermophilic strain Brevibacillus thermoruber HT42, isolated from Los Humeros, Puebla, Mexico, with biotechnological potential.</title>
        <authorList>
            <person name="Lara Sanchez J."/>
            <person name="Solis Palacios R."/>
            <person name="Bustos Baena A.S."/>
            <person name="Ruz Baez A.E."/>
            <person name="Espinosa Luna G."/>
            <person name="Oliart Ros R.M."/>
        </authorList>
    </citation>
    <scope>NUCLEOTIDE SEQUENCE</scope>
    <source>
        <strain evidence="4">HT42</strain>
    </source>
</reference>
<evidence type="ECO:0000256" key="1">
    <source>
        <dbReference type="SAM" id="MobiDB-lite"/>
    </source>
</evidence>
<gene>
    <name evidence="4" type="ORF">O3V59_14470</name>
</gene>
<dbReference type="Proteomes" id="UP001151071">
    <property type="component" value="Unassembled WGS sequence"/>
</dbReference>
<protein>
    <recommendedName>
        <fullName evidence="6">LPXTG cell wall anchor domain-containing protein</fullName>
    </recommendedName>
</protein>
<comment type="caution">
    <text evidence="4">The sequence shown here is derived from an EMBL/GenBank/DDBJ whole genome shotgun (WGS) entry which is preliminary data.</text>
</comment>
<feature type="transmembrane region" description="Helical" evidence="2">
    <location>
        <begin position="278"/>
        <end position="298"/>
    </location>
</feature>
<feature type="compositionally biased region" description="Low complexity" evidence="1">
    <location>
        <begin position="259"/>
        <end position="272"/>
    </location>
</feature>
<evidence type="ECO:0008006" key="6">
    <source>
        <dbReference type="Google" id="ProtNLM"/>
    </source>
</evidence>
<evidence type="ECO:0000313" key="4">
    <source>
        <dbReference type="EMBL" id="MDA5109567.1"/>
    </source>
</evidence>
<keyword evidence="2" id="KW-0812">Transmembrane</keyword>
<evidence type="ECO:0000256" key="3">
    <source>
        <dbReference type="SAM" id="SignalP"/>
    </source>
</evidence>
<feature type="compositionally biased region" description="Polar residues" evidence="1">
    <location>
        <begin position="196"/>
        <end position="225"/>
    </location>
</feature>
<feature type="chain" id="PRO_5040818226" description="LPXTG cell wall anchor domain-containing protein" evidence="3">
    <location>
        <begin position="22"/>
        <end position="304"/>
    </location>
</feature>
<dbReference type="EMBL" id="JAPYYP010000018">
    <property type="protein sequence ID" value="MDA5109567.1"/>
    <property type="molecule type" value="Genomic_DNA"/>
</dbReference>
<evidence type="ECO:0000256" key="2">
    <source>
        <dbReference type="SAM" id="Phobius"/>
    </source>
</evidence>
<dbReference type="RefSeq" id="WP_271140410.1">
    <property type="nucleotide sequence ID" value="NZ_JAPYYP010000018.1"/>
</dbReference>
<name>A0A9X3TRN4_9BACL</name>
<organism evidence="4 5">
    <name type="scientific">Brevibacillus thermoruber</name>
    <dbReference type="NCBI Taxonomy" id="33942"/>
    <lineage>
        <taxon>Bacteria</taxon>
        <taxon>Bacillati</taxon>
        <taxon>Bacillota</taxon>
        <taxon>Bacilli</taxon>
        <taxon>Bacillales</taxon>
        <taxon>Paenibacillaceae</taxon>
        <taxon>Brevibacillus</taxon>
    </lineage>
</organism>
<feature type="compositionally biased region" description="Low complexity" evidence="1">
    <location>
        <begin position="242"/>
        <end position="252"/>
    </location>
</feature>
<feature type="region of interest" description="Disordered" evidence="1">
    <location>
        <begin position="188"/>
        <end position="274"/>
    </location>
</feature>
<keyword evidence="5" id="KW-1185">Reference proteome</keyword>
<evidence type="ECO:0000313" key="5">
    <source>
        <dbReference type="Proteomes" id="UP001151071"/>
    </source>
</evidence>
<keyword evidence="2" id="KW-0472">Membrane</keyword>
<feature type="signal peptide" evidence="3">
    <location>
        <begin position="1"/>
        <end position="21"/>
    </location>
</feature>
<proteinExistence type="predicted"/>
<accession>A0A9X3TRN4</accession>
<keyword evidence="3" id="KW-0732">Signal</keyword>